<comment type="caution">
    <text evidence="2">The sequence shown here is derived from an EMBL/GenBank/DDBJ whole genome shotgun (WGS) entry which is preliminary data.</text>
</comment>
<organism evidence="2 3">
    <name type="scientific">Azospirillum brasilense</name>
    <dbReference type="NCBI Taxonomy" id="192"/>
    <lineage>
        <taxon>Bacteria</taxon>
        <taxon>Pseudomonadati</taxon>
        <taxon>Pseudomonadota</taxon>
        <taxon>Alphaproteobacteria</taxon>
        <taxon>Rhodospirillales</taxon>
        <taxon>Azospirillaceae</taxon>
        <taxon>Azospirillum</taxon>
    </lineage>
</organism>
<evidence type="ECO:0000313" key="3">
    <source>
        <dbReference type="Proteomes" id="UP000318529"/>
    </source>
</evidence>
<dbReference type="RefSeq" id="WP_145690061.1">
    <property type="nucleotide sequence ID" value="NZ_VITH01000019.1"/>
</dbReference>
<sequence length="93" mass="10001">MSFCALPQAEQVRLQRIAEHVHGLGPRAVAEALAEALAHGDMGRLESYRRLAPDLLLLVGGDTFPPRAMLVPPADLHDDNDRNPASLGGRKVA</sequence>
<dbReference type="Proteomes" id="UP000318529">
    <property type="component" value="Unassembled WGS sequence"/>
</dbReference>
<feature type="region of interest" description="Disordered" evidence="1">
    <location>
        <begin position="70"/>
        <end position="93"/>
    </location>
</feature>
<reference evidence="2 3" key="1">
    <citation type="submission" date="2019-06" db="EMBL/GenBank/DDBJ databases">
        <title>Genomic Encyclopedia of Type Strains, Phase IV (KMG-V): Genome sequencing to study the core and pangenomes of soil and plant-associated prokaryotes.</title>
        <authorList>
            <person name="Whitman W."/>
        </authorList>
    </citation>
    <scope>NUCLEOTIDE SEQUENCE [LARGE SCALE GENOMIC DNA]</scope>
    <source>
        <strain evidence="2 3">BR 11650</strain>
    </source>
</reference>
<evidence type="ECO:0000313" key="2">
    <source>
        <dbReference type="EMBL" id="TWA76429.1"/>
    </source>
</evidence>
<gene>
    <name evidence="2" type="ORF">FBZ83_11980</name>
</gene>
<protein>
    <submittedName>
        <fullName evidence="2">Uncharacterized protein</fullName>
    </submittedName>
</protein>
<dbReference type="AlphaFoldDB" id="A0A560BVB7"/>
<dbReference type="EMBL" id="VITH01000019">
    <property type="protein sequence ID" value="TWA76429.1"/>
    <property type="molecule type" value="Genomic_DNA"/>
</dbReference>
<accession>A0A560BVB7</accession>
<proteinExistence type="predicted"/>
<evidence type="ECO:0000256" key="1">
    <source>
        <dbReference type="SAM" id="MobiDB-lite"/>
    </source>
</evidence>
<name>A0A560BVB7_AZOBR</name>